<dbReference type="Proteomes" id="UP000290407">
    <property type="component" value="Unassembled WGS sequence"/>
</dbReference>
<name>A0A4Q2UFN1_9BACT</name>
<dbReference type="EMBL" id="SBLB01000006">
    <property type="protein sequence ID" value="RYC68067.1"/>
    <property type="molecule type" value="Genomic_DNA"/>
</dbReference>
<sequence>MNRLATTLLLTFLVNLTMAAPLPRRDRPTKLAHYQVGAYVSIRGKLVVNIDKELGGEVSIQLLDQQGNACFNRTMLQTETKTRLQLDLSELASGTYTLKLSNGLDVVIREISVSTPVETPVYRSVTVIP</sequence>
<dbReference type="Pfam" id="PF18962">
    <property type="entry name" value="Por_Secre_tail"/>
    <property type="match status" value="1"/>
</dbReference>
<evidence type="ECO:0000259" key="2">
    <source>
        <dbReference type="Pfam" id="PF18962"/>
    </source>
</evidence>
<keyword evidence="1" id="KW-0732">Signal</keyword>
<reference evidence="3 4" key="1">
    <citation type="submission" date="2019-01" db="EMBL/GenBank/DDBJ databases">
        <title>Spirosoma flava sp. nov., a propanil-degrading bacterium isolated from herbicide-contaminated soil.</title>
        <authorList>
            <person name="Zhang L."/>
            <person name="Jiang J.-D."/>
        </authorList>
    </citation>
    <scope>NUCLEOTIDE SEQUENCE [LARGE SCALE GENOMIC DNA]</scope>
    <source>
        <strain evidence="3 4">TY50</strain>
    </source>
</reference>
<accession>A0A4Q2UFN1</accession>
<dbReference type="AlphaFoldDB" id="A0A4Q2UFN1"/>
<dbReference type="InterPro" id="IPR026444">
    <property type="entry name" value="Secre_tail"/>
</dbReference>
<evidence type="ECO:0000313" key="4">
    <source>
        <dbReference type="Proteomes" id="UP000290407"/>
    </source>
</evidence>
<feature type="signal peptide" evidence="1">
    <location>
        <begin position="1"/>
        <end position="19"/>
    </location>
</feature>
<evidence type="ECO:0000313" key="3">
    <source>
        <dbReference type="EMBL" id="RYC68067.1"/>
    </source>
</evidence>
<comment type="caution">
    <text evidence="3">The sequence shown here is derived from an EMBL/GenBank/DDBJ whole genome shotgun (WGS) entry which is preliminary data.</text>
</comment>
<proteinExistence type="predicted"/>
<gene>
    <name evidence="3" type="ORF">EQG79_21675</name>
</gene>
<evidence type="ECO:0000256" key="1">
    <source>
        <dbReference type="SAM" id="SignalP"/>
    </source>
</evidence>
<keyword evidence="4" id="KW-1185">Reference proteome</keyword>
<feature type="chain" id="PRO_5020986396" evidence="1">
    <location>
        <begin position="20"/>
        <end position="129"/>
    </location>
</feature>
<feature type="domain" description="Secretion system C-terminal sorting" evidence="2">
    <location>
        <begin position="47"/>
        <end position="109"/>
    </location>
</feature>
<dbReference type="RefSeq" id="WP_077921346.1">
    <property type="nucleotide sequence ID" value="NZ_SBLB01000006.1"/>
</dbReference>
<protein>
    <submittedName>
        <fullName evidence="3">T9SS type A sorting domain-containing protein</fullName>
    </submittedName>
</protein>
<organism evidence="3 4">
    <name type="scientific">Spirosoma sordidisoli</name>
    <dbReference type="NCBI Taxonomy" id="2502893"/>
    <lineage>
        <taxon>Bacteria</taxon>
        <taxon>Pseudomonadati</taxon>
        <taxon>Bacteroidota</taxon>
        <taxon>Cytophagia</taxon>
        <taxon>Cytophagales</taxon>
        <taxon>Cytophagaceae</taxon>
        <taxon>Spirosoma</taxon>
    </lineage>
</organism>